<keyword evidence="3" id="KW-1185">Reference proteome</keyword>
<evidence type="ECO:0000313" key="3">
    <source>
        <dbReference type="Proteomes" id="UP001215598"/>
    </source>
</evidence>
<evidence type="ECO:0000256" key="1">
    <source>
        <dbReference type="SAM" id="MobiDB-lite"/>
    </source>
</evidence>
<gene>
    <name evidence="2" type="ORF">B0H16DRAFT_1451551</name>
</gene>
<feature type="region of interest" description="Disordered" evidence="1">
    <location>
        <begin position="260"/>
        <end position="370"/>
    </location>
</feature>
<proteinExistence type="predicted"/>
<reference evidence="2" key="1">
    <citation type="submission" date="2023-03" db="EMBL/GenBank/DDBJ databases">
        <title>Massive genome expansion in bonnet fungi (Mycena s.s.) driven by repeated elements and novel gene families across ecological guilds.</title>
        <authorList>
            <consortium name="Lawrence Berkeley National Laboratory"/>
            <person name="Harder C.B."/>
            <person name="Miyauchi S."/>
            <person name="Viragh M."/>
            <person name="Kuo A."/>
            <person name="Thoen E."/>
            <person name="Andreopoulos B."/>
            <person name="Lu D."/>
            <person name="Skrede I."/>
            <person name="Drula E."/>
            <person name="Henrissat B."/>
            <person name="Morin E."/>
            <person name="Kohler A."/>
            <person name="Barry K."/>
            <person name="LaButti K."/>
            <person name="Morin E."/>
            <person name="Salamov A."/>
            <person name="Lipzen A."/>
            <person name="Mereny Z."/>
            <person name="Hegedus B."/>
            <person name="Baldrian P."/>
            <person name="Stursova M."/>
            <person name="Weitz H."/>
            <person name="Taylor A."/>
            <person name="Grigoriev I.V."/>
            <person name="Nagy L.G."/>
            <person name="Martin F."/>
            <person name="Kauserud H."/>
        </authorList>
    </citation>
    <scope>NUCLEOTIDE SEQUENCE</scope>
    <source>
        <strain evidence="2">CBHHK182m</strain>
    </source>
</reference>
<feature type="compositionally biased region" description="Pro residues" evidence="1">
    <location>
        <begin position="311"/>
        <end position="342"/>
    </location>
</feature>
<feature type="compositionally biased region" description="Basic and acidic residues" evidence="1">
    <location>
        <begin position="281"/>
        <end position="293"/>
    </location>
</feature>
<sequence length="447" mass="48473">MAGASGFLNVPRILIKVTKIRELTRSNEVTKFRFLEGGAVYSSTRGEHVDTVGDKDGFDSCGGLRLVGHHKGNVLNLSTEALANLHRTNWNPGKMRQTVMQHKRKSGAGRPPYIFLVDLPSVQGPCEASDGQPNGIFTAAMISPAARYHPPTMLGCGRSSSPYAAPRAKHRFPTQESHPQKPDRLARKRNPKSAEHARKPHPSPRKTDNTKEKKHTHLTKPIPATHAVTESSTIFALLQLTNGLMRGRCAGRGRGCRRPTYGVSASTRGNEMKRGGRRRKAEQGRREEERKQAAQDTQRIRRQITQGIAPHSPPPPTPPLPSPTPFAFAPTPPTPPPTPLTPTAPIEPIAEDGTGACTPPPPHSTLHHIEGSGDAGPLAFAFALVVVGQAITALLDELLEEADVLSFILELELVVEAGTTTLVGALQHKRARQRRVGHRHGRAAGFT</sequence>
<organism evidence="2 3">
    <name type="scientific">Mycena metata</name>
    <dbReference type="NCBI Taxonomy" id="1033252"/>
    <lineage>
        <taxon>Eukaryota</taxon>
        <taxon>Fungi</taxon>
        <taxon>Dikarya</taxon>
        <taxon>Basidiomycota</taxon>
        <taxon>Agaricomycotina</taxon>
        <taxon>Agaricomycetes</taxon>
        <taxon>Agaricomycetidae</taxon>
        <taxon>Agaricales</taxon>
        <taxon>Marasmiineae</taxon>
        <taxon>Mycenaceae</taxon>
        <taxon>Mycena</taxon>
    </lineage>
</organism>
<accession>A0AAD7JUW6</accession>
<dbReference type="EMBL" id="JARKIB010000014">
    <property type="protein sequence ID" value="KAJ7772482.1"/>
    <property type="molecule type" value="Genomic_DNA"/>
</dbReference>
<protein>
    <submittedName>
        <fullName evidence="2">Uncharacterized protein</fullName>
    </submittedName>
</protein>
<name>A0AAD7JUW6_9AGAR</name>
<dbReference type="AlphaFoldDB" id="A0AAD7JUW6"/>
<comment type="caution">
    <text evidence="2">The sequence shown here is derived from an EMBL/GenBank/DDBJ whole genome shotgun (WGS) entry which is preliminary data.</text>
</comment>
<evidence type="ECO:0000313" key="2">
    <source>
        <dbReference type="EMBL" id="KAJ7772482.1"/>
    </source>
</evidence>
<feature type="region of interest" description="Disordered" evidence="1">
    <location>
        <begin position="157"/>
        <end position="225"/>
    </location>
</feature>
<dbReference type="Proteomes" id="UP001215598">
    <property type="component" value="Unassembled WGS sequence"/>
</dbReference>